<sequence length="268" mass="31149">MAVSNNTMKYRRKIASDLRKLTSVLYTYFPTAEIGSFESAITELNNKDLIPQVPYKESNSNFWGYNLGRLIFNFDSVPRHTLPNNCKDLKLILDIKIVGNSNNLYSLQDPFEWLEFNIVIEGTKFSEEGNSQLLTSYHLDKHIIVEGDEEAEFPHPIYHFQFGGRKLASNGELFETGSLLVFDSPRIGHYPMEAILGIDFMLSNFFPKTWRKIKSENNEYINLIEEYQELFLKPYIHTHASQWNYSAADININNFWCPTMICPQLYNS</sequence>
<evidence type="ECO:0000313" key="3">
    <source>
        <dbReference type="Proteomes" id="UP001304515"/>
    </source>
</evidence>
<organism evidence="2 3">
    <name type="scientific">Flavobacterium capsici</name>
    <dbReference type="NCBI Taxonomy" id="3075618"/>
    <lineage>
        <taxon>Bacteria</taxon>
        <taxon>Pseudomonadati</taxon>
        <taxon>Bacteroidota</taxon>
        <taxon>Flavobacteriia</taxon>
        <taxon>Flavobacteriales</taxon>
        <taxon>Flavobacteriaceae</taxon>
        <taxon>Flavobacterium</taxon>
    </lineage>
</organism>
<dbReference type="Proteomes" id="UP001304515">
    <property type="component" value="Chromosome"/>
</dbReference>
<dbReference type="KEGG" id="fcj:RN605_09295"/>
<evidence type="ECO:0000313" key="1">
    <source>
        <dbReference type="EMBL" id="WNM19490.1"/>
    </source>
</evidence>
<dbReference type="EMBL" id="CP134878">
    <property type="protein sequence ID" value="WNM19490.1"/>
    <property type="molecule type" value="Genomic_DNA"/>
</dbReference>
<dbReference type="EMBL" id="CP134890">
    <property type="protein sequence ID" value="WNM20879.1"/>
    <property type="molecule type" value="Genomic_DNA"/>
</dbReference>
<reference evidence="2 3" key="1">
    <citation type="submission" date="2023-09" db="EMBL/GenBank/DDBJ databases">
        <title>Flavobacterium sp. a novel bacteria isolate from Pepper rhizosphere.</title>
        <authorList>
            <person name="Peng Y."/>
            <person name="Lee J."/>
        </authorList>
    </citation>
    <scope>NUCLEOTIDE SEQUENCE [LARGE SCALE GENOMIC DNA]</scope>
    <source>
        <strain evidence="1">PMR2A8</strain>
        <strain evidence="2 3">PMTSA4</strain>
    </source>
</reference>
<protein>
    <submittedName>
        <fullName evidence="2">Uncharacterized protein</fullName>
    </submittedName>
</protein>
<evidence type="ECO:0000313" key="2">
    <source>
        <dbReference type="EMBL" id="WNM20879.1"/>
    </source>
</evidence>
<dbReference type="RefSeq" id="WP_187657838.1">
    <property type="nucleotide sequence ID" value="NZ_CP134878.1"/>
</dbReference>
<proteinExistence type="predicted"/>
<dbReference type="AlphaFoldDB" id="A0AA96J9T6"/>
<keyword evidence="3" id="KW-1185">Reference proteome</keyword>
<name>A0AA96J9T6_9FLAO</name>
<accession>A0AA96J9T6</accession>
<accession>A0AA96F1J0</accession>
<gene>
    <name evidence="2" type="ORF">RN605_09295</name>
    <name evidence="1" type="ORF">RN608_02125</name>
</gene>